<keyword evidence="4 18" id="KW-1003">Cell membrane</keyword>
<dbReference type="RefSeq" id="WP_149433918.1">
    <property type="nucleotide sequence ID" value="NZ_VTPX01000001.1"/>
</dbReference>
<keyword evidence="10 18" id="KW-1133">Transmembrane helix</keyword>
<feature type="transmembrane region" description="Helical" evidence="18">
    <location>
        <begin position="365"/>
        <end position="393"/>
    </location>
</feature>
<keyword evidence="9 18" id="KW-0249">Electron transport</keyword>
<dbReference type="AlphaFoldDB" id="A0A640WJJ9"/>
<evidence type="ECO:0000256" key="11">
    <source>
        <dbReference type="ARBA" id="ARBA00023002"/>
    </source>
</evidence>
<sequence precursor="true">MSRFYRLVLMFCCCLSVPLGAAHADALQRERQPPFAQSDAQFLAVDQAFHAYAWHDDERVYVGMRNEPGHYLYRHRFALESRQPGVTLGKLDLPPGEFKHDPYLGDVHVFHDQVEISAPLSKVEDAADTHRSIPITLTFQGCADAGLCYPPEHWKLEAKTGPPPAAYTDATRDAKASPIGQDAGDPFSASGGDVPLANPARASDGVQSTPAPIPAAGESSTLSNAGADGQFRSLLDAGIGLSALGLFFLAGLGLTFTPCVLPMLPILTAIIVGQNARRGRALALSASYVAGMVVTFTLLGTLMGMFGASLNLQARLQSGWVLIPFALLFALFAIAMFGAFDLRLPSAIGQRVDAWQNRLQRSGPAGLAAAGALSVLVVSPCVSAPLAGALVFISTTGETLGGALALLALALGMGVPLILVGTFGGQWLPRTGAWMQGVKAMFGVMLLGVAIWLIERLLPGPIGLLLWGALTLGCALALGALDMKTAAGWPRARQAAGWALLVWGTAMIWGAAQGGGDPLQPLTGIDARTASDVARPTFQTVDDLDQLDAALASARAAGRPVMVDVSADWCISCKVMEQRVFPEPAVADRLADFTLLRADVTRDVAASRELLDRYSLFGPPGLLFFTDGKEIRDARVQGEIDASALASHLEAVQRRVRDTGPVGPTRDS</sequence>
<comment type="similarity">
    <text evidence="2 18">Belongs to the thioredoxin family. DsbD subfamily.</text>
</comment>
<evidence type="ECO:0000256" key="16">
    <source>
        <dbReference type="ARBA" id="ARBA00047388"/>
    </source>
</evidence>
<dbReference type="GO" id="GO:0045454">
    <property type="term" value="P:cell redox homeostasis"/>
    <property type="evidence" value="ECO:0007669"/>
    <property type="project" value="TreeGrafter"/>
</dbReference>
<dbReference type="Proteomes" id="UP000466024">
    <property type="component" value="Unassembled WGS sequence"/>
</dbReference>
<accession>A0A640WJJ9</accession>
<dbReference type="InterPro" id="IPR013766">
    <property type="entry name" value="Thioredoxin_domain"/>
</dbReference>
<feature type="domain" description="Thioredoxin" evidence="20">
    <location>
        <begin position="511"/>
        <end position="654"/>
    </location>
</feature>
<feature type="chain" id="PRO_5029057399" description="Thiol:disulfide interchange protein DsbD" evidence="18">
    <location>
        <begin position="22"/>
        <end position="668"/>
    </location>
</feature>
<feature type="disulfide bond" description="Redox-active" evidence="18">
    <location>
        <begin position="570"/>
        <end position="573"/>
    </location>
</feature>
<keyword evidence="3 18" id="KW-0813">Transport</keyword>
<dbReference type="Pfam" id="PF02683">
    <property type="entry name" value="DsbD_TM"/>
    <property type="match status" value="1"/>
</dbReference>
<dbReference type="PROSITE" id="PS51352">
    <property type="entry name" value="THIOREDOXIN_2"/>
    <property type="match status" value="1"/>
</dbReference>
<evidence type="ECO:0000256" key="10">
    <source>
        <dbReference type="ARBA" id="ARBA00022989"/>
    </source>
</evidence>
<feature type="transmembrane region" description="Helical" evidence="18">
    <location>
        <begin position="320"/>
        <end position="344"/>
    </location>
</feature>
<dbReference type="GO" id="GO:0009055">
    <property type="term" value="F:electron transfer activity"/>
    <property type="evidence" value="ECO:0007669"/>
    <property type="project" value="UniProtKB-UniRule"/>
</dbReference>
<keyword evidence="15 18" id="KW-0676">Redox-active center</keyword>
<feature type="transmembrane region" description="Helical" evidence="18">
    <location>
        <begin position="405"/>
        <end position="428"/>
    </location>
</feature>
<dbReference type="GO" id="GO:0047134">
    <property type="term" value="F:protein-disulfide reductase [NAD(P)H] activity"/>
    <property type="evidence" value="ECO:0007669"/>
    <property type="project" value="UniProtKB-UniRule"/>
</dbReference>
<dbReference type="InterPro" id="IPR003834">
    <property type="entry name" value="Cyt_c_assmbl_TM_dom"/>
</dbReference>
<evidence type="ECO:0000256" key="5">
    <source>
        <dbReference type="ARBA" id="ARBA00022519"/>
    </source>
</evidence>
<keyword evidence="11 18" id="KW-0560">Oxidoreductase</keyword>
<keyword evidence="22" id="KW-1185">Reference proteome</keyword>
<dbReference type="CDD" id="cd02953">
    <property type="entry name" value="DsbDgamma"/>
    <property type="match status" value="1"/>
</dbReference>
<dbReference type="EMBL" id="VTPX01000001">
    <property type="protein sequence ID" value="KAA0020798.1"/>
    <property type="molecule type" value="Genomic_DNA"/>
</dbReference>
<dbReference type="InterPro" id="IPR022910">
    <property type="entry name" value="Thiol_diS_interchange_DbsD"/>
</dbReference>
<comment type="caution">
    <text evidence="21">The sequence shown here is derived from an EMBL/GenBank/DDBJ whole genome shotgun (WGS) entry which is preliminary data.</text>
</comment>
<evidence type="ECO:0000256" key="6">
    <source>
        <dbReference type="ARBA" id="ARBA00022692"/>
    </source>
</evidence>
<evidence type="ECO:0000256" key="9">
    <source>
        <dbReference type="ARBA" id="ARBA00022982"/>
    </source>
</evidence>
<feature type="transmembrane region" description="Helical" evidence="18">
    <location>
        <begin position="284"/>
        <end position="308"/>
    </location>
</feature>
<dbReference type="NCBIfam" id="NF001419">
    <property type="entry name" value="PRK00293.1"/>
    <property type="match status" value="1"/>
</dbReference>
<dbReference type="Pfam" id="PF11412">
    <property type="entry name" value="DsbD_N"/>
    <property type="match status" value="1"/>
</dbReference>
<keyword evidence="5 18" id="KW-0997">Cell inner membrane</keyword>
<keyword evidence="12 18" id="KW-0520">NAD</keyword>
<comment type="catalytic activity">
    <reaction evidence="16 18">
        <text>[protein]-dithiol + NAD(+) = [protein]-disulfide + NADH + H(+)</text>
        <dbReference type="Rhea" id="RHEA:18749"/>
        <dbReference type="Rhea" id="RHEA-COMP:10593"/>
        <dbReference type="Rhea" id="RHEA-COMP:10594"/>
        <dbReference type="ChEBI" id="CHEBI:15378"/>
        <dbReference type="ChEBI" id="CHEBI:29950"/>
        <dbReference type="ChEBI" id="CHEBI:50058"/>
        <dbReference type="ChEBI" id="CHEBI:57540"/>
        <dbReference type="ChEBI" id="CHEBI:57945"/>
        <dbReference type="EC" id="1.8.1.8"/>
    </reaction>
</comment>
<evidence type="ECO:0000256" key="2">
    <source>
        <dbReference type="ARBA" id="ARBA00007241"/>
    </source>
</evidence>
<dbReference type="PANTHER" id="PTHR32234:SF0">
    <property type="entry name" value="THIOL:DISULFIDE INTERCHANGE PROTEIN DSBD"/>
    <property type="match status" value="1"/>
</dbReference>
<keyword evidence="7 18" id="KW-0732">Signal</keyword>
<organism evidence="21 22">
    <name type="scientific">Salinicola corii</name>
    <dbReference type="NCBI Taxonomy" id="2606937"/>
    <lineage>
        <taxon>Bacteria</taxon>
        <taxon>Pseudomonadati</taxon>
        <taxon>Pseudomonadota</taxon>
        <taxon>Gammaproteobacteria</taxon>
        <taxon>Oceanospirillales</taxon>
        <taxon>Halomonadaceae</taxon>
        <taxon>Salinicola</taxon>
    </lineage>
</organism>
<evidence type="ECO:0000256" key="12">
    <source>
        <dbReference type="ARBA" id="ARBA00023027"/>
    </source>
</evidence>
<feature type="transmembrane region" description="Helical" evidence="18">
    <location>
        <begin position="495"/>
        <end position="512"/>
    </location>
</feature>
<dbReference type="EC" id="1.8.1.8" evidence="18"/>
<keyword evidence="13 18" id="KW-0472">Membrane</keyword>
<name>A0A640WJJ9_9GAMM</name>
<dbReference type="GO" id="GO:0017004">
    <property type="term" value="P:cytochrome complex assembly"/>
    <property type="evidence" value="ECO:0007669"/>
    <property type="project" value="UniProtKB-UniRule"/>
</dbReference>
<feature type="transmembrane region" description="Helical" evidence="18">
    <location>
        <begin position="464"/>
        <end position="483"/>
    </location>
</feature>
<comment type="subcellular location">
    <subcellularLocation>
        <location evidence="1 18">Cell inner membrane</location>
        <topology evidence="1 18">Multi-pass membrane protein</topology>
    </subcellularLocation>
</comment>
<feature type="disulfide bond" description="Redox-active" evidence="18">
    <location>
        <begin position="142"/>
        <end position="148"/>
    </location>
</feature>
<dbReference type="SUPFAM" id="SSF74863">
    <property type="entry name" value="Thiol:disulfide interchange protein DsbD, N-terminal domain (DsbD-alpha)"/>
    <property type="match status" value="1"/>
</dbReference>
<evidence type="ECO:0000313" key="22">
    <source>
        <dbReference type="Proteomes" id="UP000466024"/>
    </source>
</evidence>
<keyword evidence="14 18" id="KW-1015">Disulfide bond</keyword>
<reference evidence="21 22" key="1">
    <citation type="submission" date="2019-08" db="EMBL/GenBank/DDBJ databases">
        <title>Bioinformatics analysis of the strain L3 and L5.</title>
        <authorList>
            <person name="Li X."/>
        </authorList>
    </citation>
    <scope>NUCLEOTIDE SEQUENCE [LARGE SCALE GENOMIC DNA]</scope>
    <source>
        <strain evidence="21 22">L3</strain>
    </source>
</reference>
<evidence type="ECO:0000256" key="18">
    <source>
        <dbReference type="HAMAP-Rule" id="MF_00399"/>
    </source>
</evidence>
<dbReference type="Gene3D" id="2.60.40.1250">
    <property type="entry name" value="Thiol:disulfide interchange protein DsbD, N-terminal domain"/>
    <property type="match status" value="1"/>
</dbReference>
<dbReference type="Gene3D" id="3.40.30.10">
    <property type="entry name" value="Glutaredoxin"/>
    <property type="match status" value="1"/>
</dbReference>
<dbReference type="HAMAP" id="MF_00399">
    <property type="entry name" value="DbsD"/>
    <property type="match status" value="1"/>
</dbReference>
<dbReference type="InterPro" id="IPR028250">
    <property type="entry name" value="DsbDN"/>
</dbReference>
<evidence type="ECO:0000256" key="17">
    <source>
        <dbReference type="ARBA" id="ARBA00047804"/>
    </source>
</evidence>
<comment type="function">
    <text evidence="18">Required to facilitate the formation of correct disulfide bonds in some periplasmic proteins and for the assembly of the periplasmic c-type cytochromes. Acts by transferring electrons from cytoplasmic thioredoxin to the periplasm. This transfer involves a cascade of disulfide bond formation and reduction steps.</text>
</comment>
<evidence type="ECO:0000259" key="20">
    <source>
        <dbReference type="PROSITE" id="PS51352"/>
    </source>
</evidence>
<dbReference type="InterPro" id="IPR036929">
    <property type="entry name" value="DsbDN_sf"/>
</dbReference>
<evidence type="ECO:0000256" key="4">
    <source>
        <dbReference type="ARBA" id="ARBA00022475"/>
    </source>
</evidence>
<evidence type="ECO:0000256" key="1">
    <source>
        <dbReference type="ARBA" id="ARBA00004429"/>
    </source>
</evidence>
<feature type="transmembrane region" description="Helical" evidence="18">
    <location>
        <begin position="239"/>
        <end position="272"/>
    </location>
</feature>
<protein>
    <recommendedName>
        <fullName evidence="18">Thiol:disulfide interchange protein DsbD</fullName>
        <ecNumber evidence="18">1.8.1.8</ecNumber>
    </recommendedName>
    <alternativeName>
        <fullName evidence="18">Protein-disulfide reductase</fullName>
        <shortName evidence="18">Disulfide reductase</shortName>
    </alternativeName>
</protein>
<evidence type="ECO:0000256" key="13">
    <source>
        <dbReference type="ARBA" id="ARBA00023136"/>
    </source>
</evidence>
<dbReference type="GO" id="GO:0005886">
    <property type="term" value="C:plasma membrane"/>
    <property type="evidence" value="ECO:0007669"/>
    <property type="project" value="UniProtKB-SubCell"/>
</dbReference>
<feature type="disulfide bond" description="Redox-active" evidence="18">
    <location>
        <begin position="259"/>
        <end position="381"/>
    </location>
</feature>
<dbReference type="Pfam" id="PF13899">
    <property type="entry name" value="Thioredoxin_7"/>
    <property type="match status" value="1"/>
</dbReference>
<evidence type="ECO:0000256" key="7">
    <source>
        <dbReference type="ARBA" id="ARBA00022729"/>
    </source>
</evidence>
<evidence type="ECO:0000256" key="3">
    <source>
        <dbReference type="ARBA" id="ARBA00022448"/>
    </source>
</evidence>
<dbReference type="SUPFAM" id="SSF52833">
    <property type="entry name" value="Thioredoxin-like"/>
    <property type="match status" value="1"/>
</dbReference>
<evidence type="ECO:0000256" key="19">
    <source>
        <dbReference type="SAM" id="MobiDB-lite"/>
    </source>
</evidence>
<dbReference type="InterPro" id="IPR035671">
    <property type="entry name" value="DsbD_gamma"/>
</dbReference>
<keyword evidence="8 18" id="KW-0201">Cytochrome c-type biogenesis</keyword>
<feature type="transmembrane region" description="Helical" evidence="18">
    <location>
        <begin position="440"/>
        <end position="458"/>
    </location>
</feature>
<proteinExistence type="inferred from homology"/>
<feature type="signal peptide" evidence="18">
    <location>
        <begin position="1"/>
        <end position="21"/>
    </location>
</feature>
<evidence type="ECO:0000256" key="14">
    <source>
        <dbReference type="ARBA" id="ARBA00023157"/>
    </source>
</evidence>
<gene>
    <name evidence="18 21" type="primary">dsbD</name>
    <name evidence="21" type="ORF">F0A16_03165</name>
</gene>
<keyword evidence="6 18" id="KW-0812">Transmembrane</keyword>
<dbReference type="InterPro" id="IPR036249">
    <property type="entry name" value="Thioredoxin-like_sf"/>
</dbReference>
<evidence type="ECO:0000256" key="15">
    <source>
        <dbReference type="ARBA" id="ARBA00023284"/>
    </source>
</evidence>
<evidence type="ECO:0000313" key="21">
    <source>
        <dbReference type="EMBL" id="KAA0020798.1"/>
    </source>
</evidence>
<evidence type="ECO:0000256" key="8">
    <source>
        <dbReference type="ARBA" id="ARBA00022748"/>
    </source>
</evidence>
<comment type="catalytic activity">
    <reaction evidence="17 18">
        <text>[protein]-dithiol + NADP(+) = [protein]-disulfide + NADPH + H(+)</text>
        <dbReference type="Rhea" id="RHEA:18753"/>
        <dbReference type="Rhea" id="RHEA-COMP:10593"/>
        <dbReference type="Rhea" id="RHEA-COMP:10594"/>
        <dbReference type="ChEBI" id="CHEBI:15378"/>
        <dbReference type="ChEBI" id="CHEBI:29950"/>
        <dbReference type="ChEBI" id="CHEBI:50058"/>
        <dbReference type="ChEBI" id="CHEBI:57783"/>
        <dbReference type="ChEBI" id="CHEBI:58349"/>
        <dbReference type="EC" id="1.8.1.8"/>
    </reaction>
</comment>
<dbReference type="PANTHER" id="PTHR32234">
    <property type="entry name" value="THIOL:DISULFIDE INTERCHANGE PROTEIN DSBD"/>
    <property type="match status" value="1"/>
</dbReference>
<feature type="region of interest" description="Disordered" evidence="19">
    <location>
        <begin position="159"/>
        <end position="220"/>
    </location>
</feature>